<evidence type="ECO:0000256" key="6">
    <source>
        <dbReference type="ARBA" id="ARBA00023075"/>
    </source>
</evidence>
<dbReference type="NCBIfam" id="TIGR02963">
    <property type="entry name" value="xanthine_xdhA"/>
    <property type="match status" value="1"/>
</dbReference>
<dbReference type="RefSeq" id="WP_341626778.1">
    <property type="nucleotide sequence ID" value="NZ_JBAKBA010000004.1"/>
</dbReference>
<dbReference type="Pfam" id="PF00941">
    <property type="entry name" value="FAD_binding_5"/>
    <property type="match status" value="1"/>
</dbReference>
<dbReference type="SUPFAM" id="SSF54292">
    <property type="entry name" value="2Fe-2S ferredoxin-like"/>
    <property type="match status" value="1"/>
</dbReference>
<proteinExistence type="predicted"/>
<protein>
    <submittedName>
        <fullName evidence="9">Xanthine dehydrogenase small subunit</fullName>
        <ecNumber evidence="9">1.17.1.4</ecNumber>
    </submittedName>
</protein>
<dbReference type="Pfam" id="PF01799">
    <property type="entry name" value="Fer2_2"/>
    <property type="match status" value="1"/>
</dbReference>
<dbReference type="SUPFAM" id="SSF55447">
    <property type="entry name" value="CO dehydrogenase flavoprotein C-terminal domain-like"/>
    <property type="match status" value="1"/>
</dbReference>
<keyword evidence="2" id="KW-0479">Metal-binding</keyword>
<keyword evidence="3" id="KW-0274">FAD</keyword>
<dbReference type="InterPro" id="IPR012675">
    <property type="entry name" value="Beta-grasp_dom_sf"/>
</dbReference>
<dbReference type="InterPro" id="IPR016169">
    <property type="entry name" value="FAD-bd_PCMH_sub2"/>
</dbReference>
<dbReference type="SUPFAM" id="SSF56176">
    <property type="entry name" value="FAD-binding/transporter-associated domain-like"/>
    <property type="match status" value="1"/>
</dbReference>
<evidence type="ECO:0000259" key="8">
    <source>
        <dbReference type="PROSITE" id="PS51387"/>
    </source>
</evidence>
<dbReference type="Proteomes" id="UP001366060">
    <property type="component" value="Unassembled WGS sequence"/>
</dbReference>
<dbReference type="Gene3D" id="3.30.465.10">
    <property type="match status" value="1"/>
</dbReference>
<organism evidence="9 10">
    <name type="scientific">Psychromonas arctica</name>
    <dbReference type="NCBI Taxonomy" id="168275"/>
    <lineage>
        <taxon>Bacteria</taxon>
        <taxon>Pseudomonadati</taxon>
        <taxon>Pseudomonadota</taxon>
        <taxon>Gammaproteobacteria</taxon>
        <taxon>Alteromonadales</taxon>
        <taxon>Psychromonadaceae</taxon>
        <taxon>Psychromonas</taxon>
    </lineage>
</organism>
<dbReference type="InterPro" id="IPR002888">
    <property type="entry name" value="2Fe-2S-bd"/>
</dbReference>
<evidence type="ECO:0000256" key="4">
    <source>
        <dbReference type="ARBA" id="ARBA00023002"/>
    </source>
</evidence>
<feature type="domain" description="2Fe-2S ferredoxin-type" evidence="7">
    <location>
        <begin position="1"/>
        <end position="85"/>
    </location>
</feature>
<name>A0ABU9H8H7_9GAMM</name>
<dbReference type="PROSITE" id="PS51387">
    <property type="entry name" value="FAD_PCMH"/>
    <property type="match status" value="1"/>
</dbReference>
<dbReference type="PROSITE" id="PS51085">
    <property type="entry name" value="2FE2S_FER_2"/>
    <property type="match status" value="1"/>
</dbReference>
<dbReference type="InterPro" id="IPR002346">
    <property type="entry name" value="Mopterin_DH_FAD-bd"/>
</dbReference>
<dbReference type="InterPro" id="IPR012175">
    <property type="entry name" value="Xanth_DH_ssu_bac"/>
</dbReference>
<evidence type="ECO:0000256" key="1">
    <source>
        <dbReference type="ARBA" id="ARBA00022630"/>
    </source>
</evidence>
<dbReference type="InterPro" id="IPR005107">
    <property type="entry name" value="CO_DH_flav_C"/>
</dbReference>
<keyword evidence="6" id="KW-0830">Ubiquinone</keyword>
<dbReference type="PANTHER" id="PTHR45444:SF3">
    <property type="entry name" value="XANTHINE DEHYDROGENASE"/>
    <property type="match status" value="1"/>
</dbReference>
<keyword evidence="5" id="KW-0408">Iron</keyword>
<dbReference type="InterPro" id="IPR036010">
    <property type="entry name" value="2Fe-2S_ferredoxin-like_sf"/>
</dbReference>
<dbReference type="PANTHER" id="PTHR45444">
    <property type="entry name" value="XANTHINE DEHYDROGENASE"/>
    <property type="match status" value="1"/>
</dbReference>
<dbReference type="Pfam" id="PF03450">
    <property type="entry name" value="CO_deh_flav_C"/>
    <property type="match status" value="1"/>
</dbReference>
<dbReference type="GO" id="GO:0004854">
    <property type="term" value="F:xanthine dehydrogenase activity"/>
    <property type="evidence" value="ECO:0007669"/>
    <property type="project" value="UniProtKB-EC"/>
</dbReference>
<evidence type="ECO:0000256" key="3">
    <source>
        <dbReference type="ARBA" id="ARBA00022827"/>
    </source>
</evidence>
<dbReference type="SMART" id="SM01092">
    <property type="entry name" value="CO_deh_flav_C"/>
    <property type="match status" value="1"/>
</dbReference>
<dbReference type="SUPFAM" id="SSF47741">
    <property type="entry name" value="CO dehydrogenase ISP C-domain like"/>
    <property type="match status" value="1"/>
</dbReference>
<gene>
    <name evidence="9" type="primary">xdhA</name>
    <name evidence="9" type="ORF">V6255_02800</name>
</gene>
<dbReference type="InterPro" id="IPR016167">
    <property type="entry name" value="FAD-bd_PCMH_sub1"/>
</dbReference>
<evidence type="ECO:0000313" key="10">
    <source>
        <dbReference type="Proteomes" id="UP001366060"/>
    </source>
</evidence>
<dbReference type="InterPro" id="IPR006058">
    <property type="entry name" value="2Fe2S_fd_BS"/>
</dbReference>
<dbReference type="Gene3D" id="3.30.390.50">
    <property type="entry name" value="CO dehydrogenase flavoprotein, C-terminal domain"/>
    <property type="match status" value="1"/>
</dbReference>
<dbReference type="InterPro" id="IPR036683">
    <property type="entry name" value="CO_DH_flav_C_dom_sf"/>
</dbReference>
<evidence type="ECO:0000259" key="7">
    <source>
        <dbReference type="PROSITE" id="PS51085"/>
    </source>
</evidence>
<dbReference type="InterPro" id="IPR036884">
    <property type="entry name" value="2Fe-2S-bd_dom_sf"/>
</dbReference>
<keyword evidence="4 9" id="KW-0560">Oxidoreductase</keyword>
<dbReference type="InterPro" id="IPR016208">
    <property type="entry name" value="Ald_Oxase/xanthine_DH-like"/>
</dbReference>
<dbReference type="EC" id="1.17.1.4" evidence="9"/>
<feature type="domain" description="FAD-binding PCMH-type" evidence="8">
    <location>
        <begin position="207"/>
        <end position="381"/>
    </location>
</feature>
<accession>A0ABU9H8H7</accession>
<reference evidence="9 10" key="1">
    <citation type="submission" date="2024-02" db="EMBL/GenBank/DDBJ databases">
        <title>Bacteria isolated from the canopy kelp, Nereocystis luetkeana.</title>
        <authorList>
            <person name="Pfister C.A."/>
            <person name="Younker I.T."/>
            <person name="Light S.H."/>
        </authorList>
    </citation>
    <scope>NUCLEOTIDE SEQUENCE [LARGE SCALE GENOMIC DNA]</scope>
    <source>
        <strain evidence="9 10">TI.2.07</strain>
    </source>
</reference>
<evidence type="ECO:0000256" key="2">
    <source>
        <dbReference type="ARBA" id="ARBA00022723"/>
    </source>
</evidence>
<dbReference type="InterPro" id="IPR016166">
    <property type="entry name" value="FAD-bd_PCMH"/>
</dbReference>
<evidence type="ECO:0000313" key="9">
    <source>
        <dbReference type="EMBL" id="MEL0658058.1"/>
    </source>
</evidence>
<dbReference type="PROSITE" id="PS00197">
    <property type="entry name" value="2FE2S_FER_1"/>
    <property type="match status" value="1"/>
</dbReference>
<dbReference type="EMBL" id="JBAKBA010000004">
    <property type="protein sequence ID" value="MEL0658058.1"/>
    <property type="molecule type" value="Genomic_DNA"/>
</dbReference>
<comment type="caution">
    <text evidence="9">The sequence shown here is derived from an EMBL/GenBank/DDBJ whole genome shotgun (WGS) entry which is preliminary data.</text>
</comment>
<keyword evidence="10" id="KW-1185">Reference proteome</keyword>
<dbReference type="InterPro" id="IPR036318">
    <property type="entry name" value="FAD-bd_PCMH-like_sf"/>
</dbReference>
<keyword evidence="1" id="KW-0285">Flavoprotein</keyword>
<dbReference type="InterPro" id="IPR001041">
    <property type="entry name" value="2Fe-2S_ferredoxin-type"/>
</dbReference>
<dbReference type="InterPro" id="IPR014307">
    <property type="entry name" value="Xanthine_DH_ssu"/>
</dbReference>
<evidence type="ECO:0000256" key="5">
    <source>
        <dbReference type="ARBA" id="ARBA00023004"/>
    </source>
</evidence>
<dbReference type="Gene3D" id="3.30.43.10">
    <property type="entry name" value="Uridine Diphospho-n-acetylenolpyruvylglucosamine Reductase, domain 2"/>
    <property type="match status" value="1"/>
</dbReference>
<sequence>MVQFLLNNEMVKLQAFAPSLSILDWLRTNMGKVGSKEGCASGDCGACTVVVGDLINGEWHYKSINACLMLVGNLHGKHLLTVEALTTKMNPAVEDLHPVQRAMVECHGSQCGFCTPGFIMSLFALYMNFETYPGKEKVIQALGGNLCRCTGYQPILKAAEKCFSYQNQAAQNIAHKDHRFSKQVQALTISLEKDLALNKIPMIENTTSEREGQYFYLPQNLSQLCELKASHPKAQFVAGATDLSVEFSQRLSYNNQLISVRYCPELMQFNEDEQGLHIGAALPYSEFLDRFSEIYPESHELFERLGSLQIRNAGSLGGSIANASPIGDPAPLFIALNASLELQSIRGNRIMPLQDFFLDYRKTQLAQDEVIVAIHIPTRNPEFNLSCHKISKRIEDDISAVCLVLSYQLDGDKMQDVRCAMGGMAATPALAKNVAQALEGKTFSLENLQNAALQIQVDFQPLSDVRASSAYRLQVSRNLFDRIWYQGSGKIQLQQDSDLAIHSISAIHTRINHASL</sequence>
<dbReference type="Gene3D" id="3.10.20.30">
    <property type="match status" value="1"/>
</dbReference>
<dbReference type="PIRSF" id="PIRSF036557">
    <property type="entry name" value="XdhA_RC"/>
    <property type="match status" value="1"/>
</dbReference>
<dbReference type="Gene3D" id="1.10.150.120">
    <property type="entry name" value="[2Fe-2S]-binding domain"/>
    <property type="match status" value="1"/>
</dbReference>